<proteinExistence type="predicted"/>
<keyword evidence="2" id="KW-1185">Reference proteome</keyword>
<protein>
    <submittedName>
        <fullName evidence="1">Uncharacterized protein</fullName>
    </submittedName>
</protein>
<evidence type="ECO:0000313" key="2">
    <source>
        <dbReference type="Proteomes" id="UP001626628"/>
    </source>
</evidence>
<dbReference type="Gene3D" id="2.30.40.10">
    <property type="entry name" value="Urease, subunit C, domain 1"/>
    <property type="match status" value="1"/>
</dbReference>
<dbReference type="RefSeq" id="WP_407289376.1">
    <property type="nucleotide sequence ID" value="NZ_CP147982.1"/>
</dbReference>
<evidence type="ECO:0000313" key="1">
    <source>
        <dbReference type="EMBL" id="WXK80381.1"/>
    </source>
</evidence>
<accession>A0ABZ2QUY4</accession>
<dbReference type="SUPFAM" id="SSF51338">
    <property type="entry name" value="Composite domain of metallo-dependent hydrolases"/>
    <property type="match status" value="1"/>
</dbReference>
<reference evidence="1 2" key="1">
    <citation type="submission" date="2024-03" db="EMBL/GenBank/DDBJ databases">
        <title>The complete genome of Streptomyces sirii sp.nov.</title>
        <authorList>
            <person name="Zakalyukina Y.V."/>
            <person name="Belik A.R."/>
            <person name="Biryukov M.V."/>
            <person name="Baturina O.A."/>
            <person name="Kabilov M.R."/>
        </authorList>
    </citation>
    <scope>NUCLEOTIDE SEQUENCE [LARGE SCALE GENOMIC DNA]</scope>
    <source>
        <strain evidence="1 2">BP-8</strain>
    </source>
</reference>
<sequence length="44" mass="4424">MVSRTVVQGGLVITAADEMHPDVLVEDGRVAAPAATLIDFGGSG</sequence>
<dbReference type="EMBL" id="CP147982">
    <property type="protein sequence ID" value="WXK80381.1"/>
    <property type="molecule type" value="Genomic_DNA"/>
</dbReference>
<gene>
    <name evidence="1" type="ORF">WAB15_32650</name>
</gene>
<organism evidence="1 2">
    <name type="scientific">Streptomyces sirii</name>
    <dbReference type="NCBI Taxonomy" id="3127701"/>
    <lineage>
        <taxon>Bacteria</taxon>
        <taxon>Bacillati</taxon>
        <taxon>Actinomycetota</taxon>
        <taxon>Actinomycetes</taxon>
        <taxon>Kitasatosporales</taxon>
        <taxon>Streptomycetaceae</taxon>
        <taxon>Streptomyces</taxon>
    </lineage>
</organism>
<dbReference type="InterPro" id="IPR011059">
    <property type="entry name" value="Metal-dep_hydrolase_composite"/>
</dbReference>
<dbReference type="Proteomes" id="UP001626628">
    <property type="component" value="Chromosome"/>
</dbReference>
<name>A0ABZ2QUY4_9ACTN</name>